<feature type="binding site" evidence="6">
    <location>
        <position position="130"/>
    </location>
    <ligand>
        <name>ATP</name>
        <dbReference type="ChEBI" id="CHEBI:30616"/>
    </ligand>
</feature>
<feature type="region of interest" description="NMP" evidence="6">
    <location>
        <begin position="32"/>
        <end position="61"/>
    </location>
</feature>
<evidence type="ECO:0000313" key="11">
    <source>
        <dbReference type="Proteomes" id="UP000053370"/>
    </source>
</evidence>
<name>A0A0K8PAW1_9CHLR</name>
<comment type="subcellular location">
    <subcellularLocation>
        <location evidence="6 8">Cytoplasm</location>
    </subcellularLocation>
</comment>
<comment type="similarity">
    <text evidence="6 7">Belongs to the adenylate kinase family.</text>
</comment>
<gene>
    <name evidence="6" type="primary">adk</name>
    <name evidence="10" type="ORF">ATC1_12334</name>
</gene>
<sequence>MATFIVLLGPPGAGKGTQAQIISQTMNLPHISTGDLFRENTKNQTELGKEAQTYMNQGQLVPDSLTISMVKERLSRPDCVNGALLDGFPRTSAQAEAFDKMLQETFNSKVDCVPCIDVEADFLIERLCGRWMCPNGHVFHVKFNPPITTGVCDICGSALYQRDDDKIETVSKRIAVYEAQTAPLIQYYKNQNVLYTIDGTQKIESVSADILNVLKKIAK</sequence>
<dbReference type="SUPFAM" id="SSF52540">
    <property type="entry name" value="P-loop containing nucleoside triphosphate hydrolases"/>
    <property type="match status" value="1"/>
</dbReference>
<dbReference type="InterPro" id="IPR006259">
    <property type="entry name" value="Adenyl_kin_sub"/>
</dbReference>
<dbReference type="InterPro" id="IPR027417">
    <property type="entry name" value="P-loop_NTPase"/>
</dbReference>
<feature type="binding site" evidence="6">
    <location>
        <position position="201"/>
    </location>
    <ligand>
        <name>ATP</name>
        <dbReference type="ChEBI" id="CHEBI:30616"/>
    </ligand>
</feature>
<dbReference type="PANTHER" id="PTHR23359">
    <property type="entry name" value="NUCLEOTIDE KINASE"/>
    <property type="match status" value="1"/>
</dbReference>
<dbReference type="PATRIC" id="fig|1678840.3.peg.895"/>
<comment type="caution">
    <text evidence="6">Lacks conserved residue(s) required for the propagation of feature annotation.</text>
</comment>
<dbReference type="InterPro" id="IPR007862">
    <property type="entry name" value="Adenylate_kinase_lid-dom"/>
</dbReference>
<reference evidence="10" key="1">
    <citation type="journal article" date="2015" name="Genome Announc.">
        <title>Draft Genome Sequence of Anaerolineae Strain TC1, a Novel Isolate from a Methanogenic Wastewater Treatment System.</title>
        <authorList>
            <person name="Matsuura N."/>
            <person name="Tourlousse D.M."/>
            <person name="Sun L."/>
            <person name="Toyonaga M."/>
            <person name="Kuroda K."/>
            <person name="Ohashi A."/>
            <person name="Cruz R."/>
            <person name="Yamaguchi T."/>
            <person name="Sekiguchi Y."/>
        </authorList>
    </citation>
    <scope>NUCLEOTIDE SEQUENCE [LARGE SCALE GENOMIC DNA]</scope>
    <source>
        <strain evidence="10">TC1</strain>
    </source>
</reference>
<feature type="binding site" evidence="6">
    <location>
        <position position="162"/>
    </location>
    <ligand>
        <name>AMP</name>
        <dbReference type="ChEBI" id="CHEBI:456215"/>
    </ligand>
</feature>
<dbReference type="STRING" id="1678840.ATC1_12334"/>
<comment type="pathway">
    <text evidence="6">Purine metabolism; AMP biosynthesis via salvage pathway; AMP from ADP: step 1/1.</text>
</comment>
<evidence type="ECO:0000256" key="7">
    <source>
        <dbReference type="RuleBase" id="RU003330"/>
    </source>
</evidence>
<keyword evidence="2 6" id="KW-0545">Nucleotide biosynthesis</keyword>
<dbReference type="NCBIfam" id="TIGR01351">
    <property type="entry name" value="adk"/>
    <property type="match status" value="1"/>
</dbReference>
<keyword evidence="6" id="KW-0963">Cytoplasm</keyword>
<dbReference type="UniPathway" id="UPA00588">
    <property type="reaction ID" value="UER00649"/>
</dbReference>
<evidence type="ECO:0000259" key="9">
    <source>
        <dbReference type="Pfam" id="PF05191"/>
    </source>
</evidence>
<keyword evidence="1 6" id="KW-0808">Transferase</keyword>
<dbReference type="InterPro" id="IPR033690">
    <property type="entry name" value="Adenylat_kinase_CS"/>
</dbReference>
<dbReference type="CDD" id="cd01428">
    <property type="entry name" value="ADK"/>
    <property type="match status" value="1"/>
</dbReference>
<dbReference type="InterPro" id="IPR000850">
    <property type="entry name" value="Adenylat/UMP-CMP_kin"/>
</dbReference>
<comment type="domain">
    <text evidence="6">Consists of three domains, a large central CORE domain and two small peripheral domains, NMPbind and LID, which undergo movements during catalysis. The LID domain closes over the site of phosphoryl transfer upon ATP binding. Assembling and dissambling the active center during each catalytic cycle provides an effective means to prevent ATP hydrolysis.</text>
</comment>
<dbReference type="NCBIfam" id="NF011100">
    <property type="entry name" value="PRK14527.1"/>
    <property type="match status" value="1"/>
</dbReference>
<feature type="binding site" evidence="6">
    <location>
        <begin position="59"/>
        <end position="61"/>
    </location>
    <ligand>
        <name>AMP</name>
        <dbReference type="ChEBI" id="CHEBI:456215"/>
    </ligand>
</feature>
<comment type="function">
    <text evidence="6">Catalyzes the reversible transfer of the terminal phosphate group between ATP and AMP. Plays an important role in cellular energy homeostasis and in adenine nucleotide metabolism.</text>
</comment>
<evidence type="ECO:0000256" key="6">
    <source>
        <dbReference type="HAMAP-Rule" id="MF_00235"/>
    </source>
</evidence>
<evidence type="ECO:0000313" key="10">
    <source>
        <dbReference type="EMBL" id="GAP39798.1"/>
    </source>
</evidence>
<evidence type="ECO:0000256" key="3">
    <source>
        <dbReference type="ARBA" id="ARBA00022741"/>
    </source>
</evidence>
<feature type="binding site" evidence="6">
    <location>
        <begin position="138"/>
        <end position="139"/>
    </location>
    <ligand>
        <name>ATP</name>
        <dbReference type="ChEBI" id="CHEBI:30616"/>
    </ligand>
</feature>
<feature type="binding site" evidence="6">
    <location>
        <position position="33"/>
    </location>
    <ligand>
        <name>AMP</name>
        <dbReference type="ChEBI" id="CHEBI:456215"/>
    </ligand>
</feature>
<feature type="domain" description="Adenylate kinase active site lid" evidence="9">
    <location>
        <begin position="130"/>
        <end position="164"/>
    </location>
</feature>
<dbReference type="GO" id="GO:0005737">
    <property type="term" value="C:cytoplasm"/>
    <property type="evidence" value="ECO:0007669"/>
    <property type="project" value="UniProtKB-SubCell"/>
</dbReference>
<dbReference type="Pfam" id="PF05191">
    <property type="entry name" value="ADK_lid"/>
    <property type="match status" value="1"/>
</dbReference>
<dbReference type="GO" id="GO:0004017">
    <property type="term" value="F:AMP kinase activity"/>
    <property type="evidence" value="ECO:0007669"/>
    <property type="project" value="UniProtKB-UniRule"/>
</dbReference>
<dbReference type="NCBIfam" id="NF001380">
    <property type="entry name" value="PRK00279.1-2"/>
    <property type="match status" value="1"/>
</dbReference>
<evidence type="ECO:0000256" key="8">
    <source>
        <dbReference type="RuleBase" id="RU003331"/>
    </source>
</evidence>
<comment type="catalytic activity">
    <reaction evidence="6 8">
        <text>AMP + ATP = 2 ADP</text>
        <dbReference type="Rhea" id="RHEA:12973"/>
        <dbReference type="ChEBI" id="CHEBI:30616"/>
        <dbReference type="ChEBI" id="CHEBI:456215"/>
        <dbReference type="ChEBI" id="CHEBI:456216"/>
        <dbReference type="EC" id="2.7.4.3"/>
    </reaction>
</comment>
<comment type="subunit">
    <text evidence="6 8">Monomer.</text>
</comment>
<dbReference type="AlphaFoldDB" id="A0A0K8PAW1"/>
<dbReference type="PRINTS" id="PR00094">
    <property type="entry name" value="ADENYLTKNASE"/>
</dbReference>
<dbReference type="Proteomes" id="UP000053370">
    <property type="component" value="Unassembled WGS sequence"/>
</dbReference>
<dbReference type="Pfam" id="PF00406">
    <property type="entry name" value="ADK"/>
    <property type="match status" value="1"/>
</dbReference>
<evidence type="ECO:0000256" key="4">
    <source>
        <dbReference type="ARBA" id="ARBA00022777"/>
    </source>
</evidence>
<organism evidence="10">
    <name type="scientific">Flexilinea flocculi</name>
    <dbReference type="NCBI Taxonomy" id="1678840"/>
    <lineage>
        <taxon>Bacteria</taxon>
        <taxon>Bacillati</taxon>
        <taxon>Chloroflexota</taxon>
        <taxon>Anaerolineae</taxon>
        <taxon>Anaerolineales</taxon>
        <taxon>Anaerolineaceae</taxon>
        <taxon>Flexilinea</taxon>
    </lineage>
</organism>
<dbReference type="PROSITE" id="PS00113">
    <property type="entry name" value="ADENYLATE_KINASE"/>
    <property type="match status" value="1"/>
</dbReference>
<evidence type="ECO:0000256" key="1">
    <source>
        <dbReference type="ARBA" id="ARBA00022679"/>
    </source>
</evidence>
<keyword evidence="3 6" id="KW-0547">Nucleotide-binding</keyword>
<feature type="binding site" evidence="6">
    <location>
        <begin position="87"/>
        <end position="90"/>
    </location>
    <ligand>
        <name>AMP</name>
        <dbReference type="ChEBI" id="CHEBI:456215"/>
    </ligand>
</feature>
<evidence type="ECO:0000256" key="5">
    <source>
        <dbReference type="ARBA" id="ARBA00022840"/>
    </source>
</evidence>
<feature type="binding site" evidence="6">
    <location>
        <position position="38"/>
    </location>
    <ligand>
        <name>AMP</name>
        <dbReference type="ChEBI" id="CHEBI:456215"/>
    </ligand>
</feature>
<dbReference type="NCBIfam" id="NF001381">
    <property type="entry name" value="PRK00279.1-3"/>
    <property type="match status" value="1"/>
</dbReference>
<dbReference type="GO" id="GO:0044209">
    <property type="term" value="P:AMP salvage"/>
    <property type="evidence" value="ECO:0007669"/>
    <property type="project" value="UniProtKB-UniRule"/>
</dbReference>
<feature type="binding site" evidence="6">
    <location>
        <position position="94"/>
    </location>
    <ligand>
        <name>AMP</name>
        <dbReference type="ChEBI" id="CHEBI:456215"/>
    </ligand>
</feature>
<protein>
    <recommendedName>
        <fullName evidence="6 8">Adenylate kinase</fullName>
        <shortName evidence="6">AK</shortName>
        <ecNumber evidence="6 8">2.7.4.3</ecNumber>
    </recommendedName>
    <alternativeName>
        <fullName evidence="6">ATP-AMP transphosphorylase</fullName>
    </alternativeName>
    <alternativeName>
        <fullName evidence="6">ATP:AMP phosphotransferase</fullName>
    </alternativeName>
    <alternativeName>
        <fullName evidence="6">Adenylate monophosphate kinase</fullName>
    </alternativeName>
</protein>
<proteinExistence type="inferred from homology"/>
<feature type="binding site" evidence="6">
    <location>
        <position position="173"/>
    </location>
    <ligand>
        <name>AMP</name>
        <dbReference type="ChEBI" id="CHEBI:456215"/>
    </ligand>
</feature>
<dbReference type="GO" id="GO:0005524">
    <property type="term" value="F:ATP binding"/>
    <property type="evidence" value="ECO:0007669"/>
    <property type="project" value="UniProtKB-UniRule"/>
</dbReference>
<keyword evidence="5 6" id="KW-0067">ATP-binding</keyword>
<dbReference type="FunFam" id="3.40.50.300:FF:000106">
    <property type="entry name" value="Adenylate kinase mitochondrial"/>
    <property type="match status" value="1"/>
</dbReference>
<dbReference type="RefSeq" id="WP_062278528.1">
    <property type="nucleotide sequence ID" value="NZ_DF968180.1"/>
</dbReference>
<evidence type="ECO:0000256" key="2">
    <source>
        <dbReference type="ARBA" id="ARBA00022727"/>
    </source>
</evidence>
<keyword evidence="11" id="KW-1185">Reference proteome</keyword>
<accession>A0A0K8PAW1</accession>
<dbReference type="HAMAP" id="MF_00235">
    <property type="entry name" value="Adenylate_kinase_Adk"/>
    <property type="match status" value="1"/>
</dbReference>
<dbReference type="EC" id="2.7.4.3" evidence="6 8"/>
<dbReference type="Gene3D" id="3.40.50.300">
    <property type="entry name" value="P-loop containing nucleotide triphosphate hydrolases"/>
    <property type="match status" value="1"/>
</dbReference>
<feature type="binding site" evidence="6">
    <location>
        <begin position="12"/>
        <end position="17"/>
    </location>
    <ligand>
        <name>ATP</name>
        <dbReference type="ChEBI" id="CHEBI:30616"/>
    </ligand>
</feature>
<dbReference type="EMBL" id="DF968180">
    <property type="protein sequence ID" value="GAP39798.1"/>
    <property type="molecule type" value="Genomic_DNA"/>
</dbReference>
<dbReference type="OrthoDB" id="9805030at2"/>
<keyword evidence="4 6" id="KW-0418">Kinase</keyword>